<evidence type="ECO:0000256" key="2">
    <source>
        <dbReference type="ARBA" id="ARBA00008642"/>
    </source>
</evidence>
<gene>
    <name evidence="13" type="primary">fabH</name>
    <name evidence="16" type="ORF">SAMN06265350_101340</name>
</gene>
<comment type="catalytic activity">
    <reaction evidence="12">
        <text>malonyl-[ACP] + acetyl-CoA + H(+) = 3-oxobutanoyl-[ACP] + CO2 + CoA</text>
        <dbReference type="Rhea" id="RHEA:12080"/>
        <dbReference type="Rhea" id="RHEA-COMP:9623"/>
        <dbReference type="Rhea" id="RHEA-COMP:9625"/>
        <dbReference type="ChEBI" id="CHEBI:15378"/>
        <dbReference type="ChEBI" id="CHEBI:16526"/>
        <dbReference type="ChEBI" id="CHEBI:57287"/>
        <dbReference type="ChEBI" id="CHEBI:57288"/>
        <dbReference type="ChEBI" id="CHEBI:78449"/>
        <dbReference type="ChEBI" id="CHEBI:78450"/>
        <dbReference type="EC" id="2.3.1.180"/>
    </reaction>
    <physiologicalReaction direction="left-to-right" evidence="12">
        <dbReference type="Rhea" id="RHEA:12081"/>
    </physiologicalReaction>
</comment>
<dbReference type="Gene3D" id="3.40.47.10">
    <property type="match status" value="1"/>
</dbReference>
<comment type="function">
    <text evidence="13">Catalyzes the condensation reaction of fatty acid synthesis by the addition to an acyl acceptor of two carbons from malonyl-ACP. Catalyzes the first condensation reaction which initiates fatty acid synthesis and may therefore play a role in governing the total rate of fatty acid production. Possesses both acetoacetyl-ACP synthase and acetyl transacylase activities. Its substrate specificity determines the biosynthesis of branched-chain and/or straight-chain of fatty acids.</text>
</comment>
<evidence type="ECO:0000256" key="6">
    <source>
        <dbReference type="ARBA" id="ARBA00022679"/>
    </source>
</evidence>
<dbReference type="NCBIfam" id="TIGR00747">
    <property type="entry name" value="fabH"/>
    <property type="match status" value="1"/>
</dbReference>
<evidence type="ECO:0000256" key="10">
    <source>
        <dbReference type="ARBA" id="ARBA00023268"/>
    </source>
</evidence>
<dbReference type="NCBIfam" id="NF006829">
    <property type="entry name" value="PRK09352.1"/>
    <property type="match status" value="1"/>
</dbReference>
<dbReference type="GO" id="GO:0006633">
    <property type="term" value="P:fatty acid biosynthetic process"/>
    <property type="evidence" value="ECO:0007669"/>
    <property type="project" value="UniProtKB-UniRule"/>
</dbReference>
<keyword evidence="9 13" id="KW-0275">Fatty acid biosynthesis</keyword>
<evidence type="ECO:0000256" key="3">
    <source>
        <dbReference type="ARBA" id="ARBA00012333"/>
    </source>
</evidence>
<comment type="similarity">
    <text evidence="2 13">Belongs to the thiolase-like superfamily. FabH family.</text>
</comment>
<keyword evidence="4 13" id="KW-0963">Cytoplasm</keyword>
<dbReference type="Proteomes" id="UP000315971">
    <property type="component" value="Unassembled WGS sequence"/>
</dbReference>
<dbReference type="PANTHER" id="PTHR34069:SF2">
    <property type="entry name" value="BETA-KETOACYL-[ACYL-CARRIER-PROTEIN] SYNTHASE III"/>
    <property type="match status" value="1"/>
</dbReference>
<keyword evidence="7 13" id="KW-0276">Fatty acid metabolism</keyword>
<dbReference type="EC" id="2.3.1.180" evidence="3 13"/>
<evidence type="ECO:0000256" key="7">
    <source>
        <dbReference type="ARBA" id="ARBA00022832"/>
    </source>
</evidence>
<evidence type="ECO:0000313" key="17">
    <source>
        <dbReference type="Proteomes" id="UP000315971"/>
    </source>
</evidence>
<evidence type="ECO:0000256" key="11">
    <source>
        <dbReference type="ARBA" id="ARBA00023315"/>
    </source>
</evidence>
<dbReference type="CDD" id="cd00830">
    <property type="entry name" value="KAS_III"/>
    <property type="match status" value="1"/>
</dbReference>
<keyword evidence="17" id="KW-1185">Reference proteome</keyword>
<feature type="region of interest" description="ACP-binding" evidence="13">
    <location>
        <begin position="291"/>
        <end position="295"/>
    </location>
</feature>
<proteinExistence type="inferred from homology"/>
<reference evidence="16 17" key="1">
    <citation type="submission" date="2017-05" db="EMBL/GenBank/DDBJ databases">
        <authorList>
            <person name="Varghese N."/>
            <person name="Submissions S."/>
        </authorList>
    </citation>
    <scope>NUCLEOTIDE SEQUENCE [LARGE SCALE GENOMIC DNA]</scope>
    <source>
        <strain evidence="16 17">DSM 21342</strain>
    </source>
</reference>
<dbReference type="GO" id="GO:0005737">
    <property type="term" value="C:cytoplasm"/>
    <property type="evidence" value="ECO:0007669"/>
    <property type="project" value="UniProtKB-SubCell"/>
</dbReference>
<evidence type="ECO:0000256" key="5">
    <source>
        <dbReference type="ARBA" id="ARBA00022516"/>
    </source>
</evidence>
<dbReference type="InterPro" id="IPR013751">
    <property type="entry name" value="ACP_syn_III_N"/>
</dbReference>
<evidence type="ECO:0000256" key="12">
    <source>
        <dbReference type="ARBA" id="ARBA00051096"/>
    </source>
</evidence>
<comment type="domain">
    <text evidence="13">The last Arg residue of the ACP-binding site is essential for the weak association between ACP/AcpP and FabH.</text>
</comment>
<dbReference type="Pfam" id="PF08541">
    <property type="entry name" value="ACP_syn_III_C"/>
    <property type="match status" value="1"/>
</dbReference>
<comment type="subcellular location">
    <subcellularLocation>
        <location evidence="13">Cytoplasm</location>
    </subcellularLocation>
</comment>
<dbReference type="GO" id="GO:0044550">
    <property type="term" value="P:secondary metabolite biosynthetic process"/>
    <property type="evidence" value="ECO:0007669"/>
    <property type="project" value="TreeGrafter"/>
</dbReference>
<dbReference type="AlphaFoldDB" id="A0A521AQZ9"/>
<dbReference type="InterPro" id="IPR004655">
    <property type="entry name" value="FabH"/>
</dbReference>
<evidence type="ECO:0000259" key="14">
    <source>
        <dbReference type="Pfam" id="PF08541"/>
    </source>
</evidence>
<keyword evidence="5 13" id="KW-0444">Lipid biosynthesis</keyword>
<evidence type="ECO:0000313" key="16">
    <source>
        <dbReference type="EMBL" id="SMO37263.1"/>
    </source>
</evidence>
<feature type="active site" evidence="13">
    <location>
        <position position="320"/>
    </location>
</feature>
<dbReference type="Pfam" id="PF08545">
    <property type="entry name" value="ACP_syn_III"/>
    <property type="match status" value="1"/>
</dbReference>
<comment type="pathway">
    <text evidence="1 13">Lipid metabolism; fatty acid biosynthesis.</text>
</comment>
<dbReference type="InterPro" id="IPR013747">
    <property type="entry name" value="ACP_syn_III_C"/>
</dbReference>
<sequence>MNLGLFAFEKKHLSRNIFIILPAYIKEFFKKLYSDFMSKIHAAITAVHGYVPDYRLTNQELEKMVDTNDEWITSRTGIKERRIMKDGASSDMGVKVMEGLLAKRGISADEIDLLICTTVTPDHVFPATANIICDKIGAKNAWGFDLSAACSGFLYGLTTGAQFIQTGMYKKVVVIGIDKMSAIIDYEDRATCIIFGDGGGAVLLEANNEGLGIQDSYLKSDGSGRQFLFMKAGGSAFPATRETVEKREHFAYQEGKTVFKFAVTNMADAAATIMERNNLTADDIAWLVPHQANKRIIDATASRMGVGPEKVMLNIEKYGNTTNGTLPLCLWEWESQLKKGDNIVLAAFGGGFTWGATYLKWAY</sequence>
<dbReference type="FunFam" id="3.40.47.10:FF:000004">
    <property type="entry name" value="3-oxoacyl-[acyl-carrier-protein] synthase 3"/>
    <property type="match status" value="1"/>
</dbReference>
<feature type="domain" description="Beta-ketoacyl-[acyl-carrier-protein] synthase III N-terminal" evidence="15">
    <location>
        <begin position="144"/>
        <end position="222"/>
    </location>
</feature>
<dbReference type="UniPathway" id="UPA00094"/>
<evidence type="ECO:0000259" key="15">
    <source>
        <dbReference type="Pfam" id="PF08545"/>
    </source>
</evidence>
<dbReference type="SUPFAM" id="SSF53901">
    <property type="entry name" value="Thiolase-like"/>
    <property type="match status" value="1"/>
</dbReference>
<evidence type="ECO:0000256" key="9">
    <source>
        <dbReference type="ARBA" id="ARBA00023160"/>
    </source>
</evidence>
<evidence type="ECO:0000256" key="1">
    <source>
        <dbReference type="ARBA" id="ARBA00005194"/>
    </source>
</evidence>
<keyword evidence="10 13" id="KW-0511">Multifunctional enzyme</keyword>
<dbReference type="PANTHER" id="PTHR34069">
    <property type="entry name" value="3-OXOACYL-[ACYL-CARRIER-PROTEIN] SYNTHASE 3"/>
    <property type="match status" value="1"/>
</dbReference>
<evidence type="ECO:0000256" key="4">
    <source>
        <dbReference type="ARBA" id="ARBA00022490"/>
    </source>
</evidence>
<comment type="subunit">
    <text evidence="13">Homodimer.</text>
</comment>
<feature type="active site" evidence="13">
    <location>
        <position position="150"/>
    </location>
</feature>
<organism evidence="16 17">
    <name type="scientific">Solitalea koreensis</name>
    <dbReference type="NCBI Taxonomy" id="543615"/>
    <lineage>
        <taxon>Bacteria</taxon>
        <taxon>Pseudomonadati</taxon>
        <taxon>Bacteroidota</taxon>
        <taxon>Sphingobacteriia</taxon>
        <taxon>Sphingobacteriales</taxon>
        <taxon>Sphingobacteriaceae</taxon>
        <taxon>Solitalea</taxon>
    </lineage>
</organism>
<evidence type="ECO:0000256" key="13">
    <source>
        <dbReference type="HAMAP-Rule" id="MF_01815"/>
    </source>
</evidence>
<dbReference type="GO" id="GO:0004315">
    <property type="term" value="F:3-oxoacyl-[acyl-carrier-protein] synthase activity"/>
    <property type="evidence" value="ECO:0007669"/>
    <property type="project" value="InterPro"/>
</dbReference>
<feature type="active site" evidence="13">
    <location>
        <position position="290"/>
    </location>
</feature>
<keyword evidence="6 13" id="KW-0808">Transferase</keyword>
<dbReference type="HAMAP" id="MF_01815">
    <property type="entry name" value="FabH"/>
    <property type="match status" value="1"/>
</dbReference>
<accession>A0A521AQZ9</accession>
<dbReference type="GO" id="GO:0033818">
    <property type="term" value="F:beta-ketoacyl-acyl-carrier-protein synthase III activity"/>
    <property type="evidence" value="ECO:0007669"/>
    <property type="project" value="UniProtKB-UniRule"/>
</dbReference>
<dbReference type="InterPro" id="IPR016039">
    <property type="entry name" value="Thiolase-like"/>
</dbReference>
<protein>
    <recommendedName>
        <fullName evidence="3 13">Beta-ketoacyl-[acyl-carrier-protein] synthase III</fullName>
        <shortName evidence="13">Beta-ketoacyl-ACP synthase III</shortName>
        <shortName evidence="13">KAS III</shortName>
        <ecNumber evidence="3 13">2.3.1.180</ecNumber>
    </recommendedName>
    <alternativeName>
        <fullName evidence="13">3-oxoacyl-[acyl-carrier-protein] synthase 3</fullName>
    </alternativeName>
    <alternativeName>
        <fullName evidence="13">3-oxoacyl-[acyl-carrier-protein] synthase III</fullName>
    </alternativeName>
</protein>
<keyword evidence="11 13" id="KW-0012">Acyltransferase</keyword>
<keyword evidence="8 13" id="KW-0443">Lipid metabolism</keyword>
<dbReference type="EMBL" id="FXSZ01000001">
    <property type="protein sequence ID" value="SMO37263.1"/>
    <property type="molecule type" value="Genomic_DNA"/>
</dbReference>
<name>A0A521AQZ9_9SPHI</name>
<feature type="domain" description="Beta-ketoacyl-[acyl-carrier-protein] synthase III C-terminal" evidence="14">
    <location>
        <begin position="274"/>
        <end position="361"/>
    </location>
</feature>
<evidence type="ECO:0000256" key="8">
    <source>
        <dbReference type="ARBA" id="ARBA00023098"/>
    </source>
</evidence>